<evidence type="ECO:0000313" key="2">
    <source>
        <dbReference type="EMBL" id="EAS66382.1"/>
    </source>
</evidence>
<keyword evidence="1" id="KW-1133">Transmembrane helix</keyword>
<dbReference type="HOGENOM" id="CLU_3237408_0_0_6"/>
<proteinExistence type="predicted"/>
<gene>
    <name evidence="2" type="ORF">VAS14_13734</name>
</gene>
<feature type="transmembrane region" description="Helical" evidence="1">
    <location>
        <begin position="28"/>
        <end position="45"/>
    </location>
</feature>
<keyword evidence="1" id="KW-0472">Membrane</keyword>
<evidence type="ECO:0000256" key="1">
    <source>
        <dbReference type="SAM" id="Phobius"/>
    </source>
</evidence>
<dbReference type="RefSeq" id="WP_005365934.1">
    <property type="nucleotide sequence ID" value="NZ_CH902599.1"/>
</dbReference>
<name>Q1ZUM8_PHOAS</name>
<sequence length="47" mass="5095">MIIRQKLYISLGIVLTLIAGFDHNQPLAIFGGIIIATSAFLLAELKP</sequence>
<organism evidence="2 3">
    <name type="scientific">Photobacterium angustum (strain S14 / CCUG 15956)</name>
    <name type="common">Vibrio sp. (strain S14 / CCUG 15956)</name>
    <dbReference type="NCBI Taxonomy" id="314292"/>
    <lineage>
        <taxon>Bacteria</taxon>
        <taxon>Pseudomonadati</taxon>
        <taxon>Pseudomonadota</taxon>
        <taxon>Gammaproteobacteria</taxon>
        <taxon>Vibrionales</taxon>
        <taxon>Vibrionaceae</taxon>
        <taxon>Photobacterium</taxon>
    </lineage>
</organism>
<protein>
    <submittedName>
        <fullName evidence="2">Uncharacterized protein</fullName>
    </submittedName>
</protein>
<keyword evidence="1" id="KW-0812">Transmembrane</keyword>
<dbReference type="EMBL" id="AAOJ01000001">
    <property type="protein sequence ID" value="EAS66382.1"/>
    <property type="molecule type" value="Genomic_DNA"/>
</dbReference>
<accession>Q1ZUM8</accession>
<reference evidence="2 3" key="1">
    <citation type="journal article" date="2009" name="Proc. Natl. Acad. Sci. U.S.A.">
        <title>The genomic basis of trophic strategy in marine bacteria.</title>
        <authorList>
            <person name="Lauro F.M."/>
            <person name="McDougald D."/>
            <person name="Thomas T."/>
            <person name="Williams T.J."/>
            <person name="Egan S."/>
            <person name="Rice S."/>
            <person name="DeMaere M.Z."/>
            <person name="Ting L."/>
            <person name="Ertan H."/>
            <person name="Johnson J."/>
            <person name="Ferriera S."/>
            <person name="Lapidus A."/>
            <person name="Anderson I."/>
            <person name="Kyrpides N."/>
            <person name="Munk A.C."/>
            <person name="Detter C."/>
            <person name="Han C.S."/>
            <person name="Brown M.V."/>
            <person name="Robb F.T."/>
            <person name="Kjelleberg S."/>
            <person name="Cavicchioli R."/>
        </authorList>
    </citation>
    <scope>NUCLEOTIDE SEQUENCE [LARGE SCALE GENOMIC DNA]</scope>
    <source>
        <strain evidence="2 3">S14</strain>
    </source>
</reference>
<dbReference type="Proteomes" id="UP000001603">
    <property type="component" value="Unassembled WGS sequence"/>
</dbReference>
<feature type="transmembrane region" description="Helical" evidence="1">
    <location>
        <begin position="7"/>
        <end position="22"/>
    </location>
</feature>
<evidence type="ECO:0000313" key="3">
    <source>
        <dbReference type="Proteomes" id="UP000001603"/>
    </source>
</evidence>
<dbReference type="AlphaFoldDB" id="Q1ZUM8"/>
<comment type="caution">
    <text evidence="2">The sequence shown here is derived from an EMBL/GenBank/DDBJ whole genome shotgun (WGS) entry which is preliminary data.</text>
</comment>
<dbReference type="eggNOG" id="ENOG5031PZ0">
    <property type="taxonomic scope" value="Bacteria"/>
</dbReference>